<evidence type="ECO:0000256" key="4">
    <source>
        <dbReference type="ARBA" id="ARBA00022683"/>
    </source>
</evidence>
<dbReference type="CDD" id="cd00367">
    <property type="entry name" value="PTS-HPr_like"/>
    <property type="match status" value="1"/>
</dbReference>
<evidence type="ECO:0000259" key="5">
    <source>
        <dbReference type="PROSITE" id="PS51350"/>
    </source>
</evidence>
<dbReference type="PRINTS" id="PR00107">
    <property type="entry name" value="PHOSPHOCPHPR"/>
</dbReference>
<feature type="domain" description="HPr" evidence="5">
    <location>
        <begin position="1"/>
        <end position="88"/>
    </location>
</feature>
<dbReference type="PANTHER" id="PTHR33705">
    <property type="entry name" value="PHOSPHOCARRIER PROTEIN HPR"/>
    <property type="match status" value="1"/>
</dbReference>
<dbReference type="OrthoDB" id="9798965at2"/>
<evidence type="ECO:0000256" key="1">
    <source>
        <dbReference type="ARBA" id="ARBA00004496"/>
    </source>
</evidence>
<accession>I7IY18</accession>
<dbReference type="Gene3D" id="3.30.1340.10">
    <property type="entry name" value="HPr-like"/>
    <property type="match status" value="1"/>
</dbReference>
<dbReference type="PANTHER" id="PTHR33705:SF2">
    <property type="entry name" value="PHOSPHOCARRIER PROTEIN NPR"/>
    <property type="match status" value="1"/>
</dbReference>
<dbReference type="InterPro" id="IPR001020">
    <property type="entry name" value="PTS_HPr_His_P_site"/>
</dbReference>
<dbReference type="PROSITE" id="PS51350">
    <property type="entry name" value="PTS_HPR_DOM"/>
    <property type="match status" value="1"/>
</dbReference>
<dbReference type="GO" id="GO:0009401">
    <property type="term" value="P:phosphoenolpyruvate-dependent sugar phosphotransferase system"/>
    <property type="evidence" value="ECO:0007669"/>
    <property type="project" value="UniProtKB-KW"/>
</dbReference>
<gene>
    <name evidence="6" type="primary">ptsH</name>
    <name evidence="6" type="ORF">KUK_0213</name>
</gene>
<dbReference type="GO" id="GO:0005737">
    <property type="term" value="C:cytoplasm"/>
    <property type="evidence" value="ECO:0007669"/>
    <property type="project" value="UniProtKB-SubCell"/>
</dbReference>
<dbReference type="HOGENOM" id="CLU_136230_2_2_4"/>
<dbReference type="SUPFAM" id="SSF55594">
    <property type="entry name" value="HPr-like"/>
    <property type="match status" value="1"/>
</dbReference>
<protein>
    <submittedName>
        <fullName evidence="6">Phosphocarrier protein HPr</fullName>
    </submittedName>
</protein>
<dbReference type="InterPro" id="IPR000032">
    <property type="entry name" value="HPr-like"/>
</dbReference>
<evidence type="ECO:0000313" key="6">
    <source>
        <dbReference type="EMBL" id="CCG17530.1"/>
    </source>
</evidence>
<organism evidence="6">
    <name type="scientific">Taylorella equigenitalis 14/56</name>
    <dbReference type="NCBI Taxonomy" id="1091497"/>
    <lineage>
        <taxon>Bacteria</taxon>
        <taxon>Pseudomonadati</taxon>
        <taxon>Pseudomonadota</taxon>
        <taxon>Betaproteobacteria</taxon>
        <taxon>Burkholderiales</taxon>
        <taxon>Alcaligenaceae</taxon>
        <taxon>Taylorella</taxon>
    </lineage>
</organism>
<name>I7IY18_9BURK</name>
<dbReference type="PROSITE" id="PS00369">
    <property type="entry name" value="PTS_HPR_HIS"/>
    <property type="match status" value="1"/>
</dbReference>
<dbReference type="Pfam" id="PF00381">
    <property type="entry name" value="PTS-HPr"/>
    <property type="match status" value="1"/>
</dbReference>
<evidence type="ECO:0000256" key="2">
    <source>
        <dbReference type="ARBA" id="ARBA00010736"/>
    </source>
</evidence>
<keyword evidence="3" id="KW-0963">Cytoplasm</keyword>
<dbReference type="NCBIfam" id="TIGR01003">
    <property type="entry name" value="PTS_HPr_family"/>
    <property type="match status" value="1"/>
</dbReference>
<comment type="similarity">
    <text evidence="2">Belongs to the HPr family.</text>
</comment>
<sequence>MTQVEVVISNKLGLHARAASKLTQLASKFKSEISISKGNQKVNAKSIMGVMLLAAGKGSTIIVDANGDDSEEALVSIKELFDSKFGEEE</sequence>
<comment type="subcellular location">
    <subcellularLocation>
        <location evidence="1">Cytoplasm</location>
    </subcellularLocation>
</comment>
<proteinExistence type="inferred from homology"/>
<keyword evidence="4" id="KW-0598">Phosphotransferase system</keyword>
<dbReference type="RefSeq" id="WP_015555240.1">
    <property type="nucleotide sequence ID" value="NC_021036.1"/>
</dbReference>
<dbReference type="InterPro" id="IPR035895">
    <property type="entry name" value="HPr-like_sf"/>
</dbReference>
<dbReference type="KEGG" id="teg:KUK_0213"/>
<dbReference type="EMBL" id="HE681423">
    <property type="protein sequence ID" value="CCG17530.1"/>
    <property type="molecule type" value="Genomic_DNA"/>
</dbReference>
<dbReference type="AlphaFoldDB" id="I7IY18"/>
<evidence type="ECO:0000256" key="3">
    <source>
        <dbReference type="ARBA" id="ARBA00022490"/>
    </source>
</evidence>
<dbReference type="InterPro" id="IPR050399">
    <property type="entry name" value="HPr"/>
</dbReference>
<reference evidence="6" key="1">
    <citation type="journal article" date="2012" name="Vet. Microbiol.">
        <title>Comparative genomic analyses of the Taylorellae.</title>
        <authorList>
            <person name="Hauser H."/>
            <person name="Richter D.C."/>
            <person name="van Tonder A."/>
            <person name="Clark L."/>
            <person name="Preston A."/>
        </authorList>
    </citation>
    <scope>NUCLEOTIDE SEQUENCE</scope>
    <source>
        <strain evidence="6">14/56</strain>
    </source>
</reference>